<feature type="domain" description="PI3K/PI4K catalytic" evidence="2">
    <location>
        <begin position="1843"/>
        <end position="2161"/>
    </location>
</feature>
<dbReference type="CDD" id="cd05163">
    <property type="entry name" value="PIKK_TRRAP"/>
    <property type="match status" value="1"/>
</dbReference>
<protein>
    <recommendedName>
        <fullName evidence="7">Non-specific serine/threonine protein kinase</fullName>
    </recommendedName>
</protein>
<organism evidence="5 6">
    <name type="scientific">Allomyces macrogynus (strain ATCC 38327)</name>
    <name type="common">Allomyces javanicus var. macrogynus</name>
    <dbReference type="NCBI Taxonomy" id="578462"/>
    <lineage>
        <taxon>Eukaryota</taxon>
        <taxon>Fungi</taxon>
        <taxon>Fungi incertae sedis</taxon>
        <taxon>Blastocladiomycota</taxon>
        <taxon>Blastocladiomycetes</taxon>
        <taxon>Blastocladiales</taxon>
        <taxon>Blastocladiaceae</taxon>
        <taxon>Allomyces</taxon>
    </lineage>
</organism>
<evidence type="ECO:0000313" key="6">
    <source>
        <dbReference type="Proteomes" id="UP000054350"/>
    </source>
</evidence>
<reference evidence="6" key="2">
    <citation type="submission" date="2009-11" db="EMBL/GenBank/DDBJ databases">
        <title>The Genome Sequence of Allomyces macrogynus strain ATCC 38327.</title>
        <authorList>
            <consortium name="The Broad Institute Genome Sequencing Platform"/>
            <person name="Russ C."/>
            <person name="Cuomo C."/>
            <person name="Shea T."/>
            <person name="Young S.K."/>
            <person name="Zeng Q."/>
            <person name="Koehrsen M."/>
            <person name="Haas B."/>
            <person name="Borodovsky M."/>
            <person name="Guigo R."/>
            <person name="Alvarado L."/>
            <person name="Berlin A."/>
            <person name="Borenstein D."/>
            <person name="Chen Z."/>
            <person name="Engels R."/>
            <person name="Freedman E."/>
            <person name="Gellesch M."/>
            <person name="Goldberg J."/>
            <person name="Griggs A."/>
            <person name="Gujja S."/>
            <person name="Heiman D."/>
            <person name="Hepburn T."/>
            <person name="Howarth C."/>
            <person name="Jen D."/>
            <person name="Larson L."/>
            <person name="Lewis B."/>
            <person name="Mehta T."/>
            <person name="Park D."/>
            <person name="Pearson M."/>
            <person name="Roberts A."/>
            <person name="Saif S."/>
            <person name="Shenoy N."/>
            <person name="Sisk P."/>
            <person name="Stolte C."/>
            <person name="Sykes S."/>
            <person name="Walk T."/>
            <person name="White J."/>
            <person name="Yandava C."/>
            <person name="Burger G."/>
            <person name="Gray M.W."/>
            <person name="Holland P.W.H."/>
            <person name="King N."/>
            <person name="Lang F.B.F."/>
            <person name="Roger A.J."/>
            <person name="Ruiz-Trillo I."/>
            <person name="Lander E."/>
            <person name="Nusbaum C."/>
        </authorList>
    </citation>
    <scope>NUCLEOTIDE SEQUENCE [LARGE SCALE GENOMIC DNA]</scope>
    <source>
        <strain evidence="6">ATCC 38327</strain>
    </source>
</reference>
<keyword evidence="6" id="KW-1185">Reference proteome</keyword>
<evidence type="ECO:0008006" key="7">
    <source>
        <dbReference type="Google" id="ProtNLM"/>
    </source>
</evidence>
<proteinExistence type="inferred from homology"/>
<dbReference type="InterPro" id="IPR014009">
    <property type="entry name" value="PIK_FAT"/>
</dbReference>
<dbReference type="GO" id="GO:0000124">
    <property type="term" value="C:SAGA complex"/>
    <property type="evidence" value="ECO:0007669"/>
    <property type="project" value="TreeGrafter"/>
</dbReference>
<dbReference type="InterPro" id="IPR000403">
    <property type="entry name" value="PI3/4_kinase_cat_dom"/>
</dbReference>
<dbReference type="PROSITE" id="PS51190">
    <property type="entry name" value="FATC"/>
    <property type="match status" value="1"/>
</dbReference>
<dbReference type="PROSITE" id="PS51189">
    <property type="entry name" value="FAT"/>
    <property type="match status" value="1"/>
</dbReference>
<name>A0A0L0S9S7_ALLM3</name>
<dbReference type="OrthoDB" id="5570127at2759"/>
<dbReference type="GO" id="GO:0005634">
    <property type="term" value="C:nucleus"/>
    <property type="evidence" value="ECO:0007669"/>
    <property type="project" value="TreeGrafter"/>
</dbReference>
<feature type="domain" description="FAT" evidence="3">
    <location>
        <begin position="1104"/>
        <end position="1666"/>
    </location>
</feature>
<dbReference type="InterPro" id="IPR036940">
    <property type="entry name" value="PI3/4_kinase_cat_sf"/>
</dbReference>
<dbReference type="SUPFAM" id="SSF48371">
    <property type="entry name" value="ARM repeat"/>
    <property type="match status" value="2"/>
</dbReference>
<dbReference type="Gene3D" id="1.10.1070.11">
    <property type="entry name" value="Phosphatidylinositol 3-/4-kinase, catalytic domain"/>
    <property type="match status" value="1"/>
</dbReference>
<dbReference type="InterPro" id="IPR003152">
    <property type="entry name" value="FATC_dom"/>
</dbReference>
<dbReference type="InterPro" id="IPR011009">
    <property type="entry name" value="Kinase-like_dom_sf"/>
</dbReference>
<gene>
    <name evidence="5" type="ORF">AMAG_18156</name>
</gene>
<dbReference type="PANTHER" id="PTHR11139">
    <property type="entry name" value="ATAXIA TELANGIECTASIA MUTATED ATM -RELATED"/>
    <property type="match status" value="1"/>
</dbReference>
<dbReference type="InterPro" id="IPR016024">
    <property type="entry name" value="ARM-type_fold"/>
</dbReference>
<dbReference type="SMART" id="SM00146">
    <property type="entry name" value="PI3Kc"/>
    <property type="match status" value="1"/>
</dbReference>
<feature type="domain" description="FATC" evidence="4">
    <location>
        <begin position="2174"/>
        <end position="2206"/>
    </location>
</feature>
<dbReference type="eggNOG" id="KOG0889">
    <property type="taxonomic scope" value="Eukaryota"/>
</dbReference>
<evidence type="ECO:0000259" key="4">
    <source>
        <dbReference type="PROSITE" id="PS51190"/>
    </source>
</evidence>
<dbReference type="EMBL" id="GG745334">
    <property type="protein sequence ID" value="KNE59353.1"/>
    <property type="molecule type" value="Genomic_DNA"/>
</dbReference>
<evidence type="ECO:0000256" key="1">
    <source>
        <dbReference type="ARBA" id="ARBA00007234"/>
    </source>
</evidence>
<evidence type="ECO:0000259" key="2">
    <source>
        <dbReference type="PROSITE" id="PS50290"/>
    </source>
</evidence>
<dbReference type="Pfam" id="PF00454">
    <property type="entry name" value="PI3_PI4_kinase"/>
    <property type="match status" value="1"/>
</dbReference>
<evidence type="ECO:0000259" key="3">
    <source>
        <dbReference type="PROSITE" id="PS51189"/>
    </source>
</evidence>
<dbReference type="SUPFAM" id="SSF56112">
    <property type="entry name" value="Protein kinase-like (PK-like)"/>
    <property type="match status" value="1"/>
</dbReference>
<evidence type="ECO:0000313" key="5">
    <source>
        <dbReference type="EMBL" id="KNE59353.1"/>
    </source>
</evidence>
<dbReference type="Pfam" id="PF20206">
    <property type="entry name" value="Tra1_ring"/>
    <property type="match status" value="2"/>
</dbReference>
<dbReference type="STRING" id="578462.A0A0L0S9S7"/>
<dbReference type="GO" id="GO:0035267">
    <property type="term" value="C:NuA4 histone acetyltransferase complex"/>
    <property type="evidence" value="ECO:0007669"/>
    <property type="project" value="TreeGrafter"/>
</dbReference>
<dbReference type="InterPro" id="IPR003151">
    <property type="entry name" value="PIK-rel_kinase_FAT"/>
</dbReference>
<dbReference type="Pfam" id="PF02259">
    <property type="entry name" value="FAT"/>
    <property type="match status" value="1"/>
</dbReference>
<dbReference type="Proteomes" id="UP000054350">
    <property type="component" value="Unassembled WGS sequence"/>
</dbReference>
<accession>A0A0L0S9S7</accession>
<reference evidence="5 6" key="1">
    <citation type="submission" date="2009-11" db="EMBL/GenBank/DDBJ databases">
        <title>Annotation of Allomyces macrogynus ATCC 38327.</title>
        <authorList>
            <consortium name="The Broad Institute Genome Sequencing Platform"/>
            <person name="Russ C."/>
            <person name="Cuomo C."/>
            <person name="Burger G."/>
            <person name="Gray M.W."/>
            <person name="Holland P.W.H."/>
            <person name="King N."/>
            <person name="Lang F.B.F."/>
            <person name="Roger A.J."/>
            <person name="Ruiz-Trillo I."/>
            <person name="Young S.K."/>
            <person name="Zeng Q."/>
            <person name="Gargeya S."/>
            <person name="Fitzgerald M."/>
            <person name="Haas B."/>
            <person name="Abouelleil A."/>
            <person name="Alvarado L."/>
            <person name="Arachchi H.M."/>
            <person name="Berlin A."/>
            <person name="Chapman S.B."/>
            <person name="Gearin G."/>
            <person name="Goldberg J."/>
            <person name="Griggs A."/>
            <person name="Gujja S."/>
            <person name="Hansen M."/>
            <person name="Heiman D."/>
            <person name="Howarth C."/>
            <person name="Larimer J."/>
            <person name="Lui A."/>
            <person name="MacDonald P.J.P."/>
            <person name="McCowen C."/>
            <person name="Montmayeur A."/>
            <person name="Murphy C."/>
            <person name="Neiman D."/>
            <person name="Pearson M."/>
            <person name="Priest M."/>
            <person name="Roberts A."/>
            <person name="Saif S."/>
            <person name="Shea T."/>
            <person name="Sisk P."/>
            <person name="Stolte C."/>
            <person name="Sykes S."/>
            <person name="Wortman J."/>
            <person name="Nusbaum C."/>
            <person name="Birren B."/>
        </authorList>
    </citation>
    <scope>NUCLEOTIDE SEQUENCE [LARGE SCALE GENOMIC DNA]</scope>
    <source>
        <strain evidence="5 6">ATCC 38327</strain>
    </source>
</reference>
<dbReference type="GO" id="GO:0006281">
    <property type="term" value="P:DNA repair"/>
    <property type="evidence" value="ECO:0007669"/>
    <property type="project" value="TreeGrafter"/>
</dbReference>
<dbReference type="InterPro" id="IPR050517">
    <property type="entry name" value="DDR_Repair_Kinase"/>
</dbReference>
<dbReference type="VEuPathDB" id="FungiDB:AMAG_18156"/>
<dbReference type="InterPro" id="IPR046805">
    <property type="entry name" value="Tra1_ring"/>
</dbReference>
<dbReference type="PANTHER" id="PTHR11139:SF1">
    <property type="entry name" value="TRANSFORMATION_TRANSCRIPTION DOMAIN-ASSOCIATED PROTEIN"/>
    <property type="match status" value="1"/>
</dbReference>
<comment type="similarity">
    <text evidence="1">Belongs to the PI3/PI4-kinase family. TRA1 subfamily.</text>
</comment>
<sequence length="2206" mass="251894">MLTEALALADAEDSALVHKILPVKHSASPVDLRIVCIQLLSAAMACGEFQSQRQSTMRTRIIAVFFKRLYHRSQDVVDAANKAMHQVLSQGSKLPKELLQNGLKPILSTLADHNRLSVPALEGLGRLLELLTNYFKVEIGRKLLDHLRAWSTQAVLEACSIHALADVNEIRIITALLDVFSQLPPQANVFMDDLVKEVTRMETLLRRSQASPFRKSLAKYMARYTVDAVPYFLARVHELDTLQLFVGLLQLEQSTALRTETAKHVDQLVTLVGPDGRLRPDVCEILHVLHRHGMDVLTEPVFAVLAKLPVNHTHTYAQTNQQVVELYCAFFAKPTRRLEAMFTVCAWMTKFPNNYLKVYIQQQLTATAFKLSWAELDAVLFKVIEQLDEPCTVVMRHVALPSFMVLLIKHRDAPQLNEELWKKLVELKMQEIPELLALEFYQLFAFAIKLIPEHIAPHWRTLLRSVWPNAKSSELSLKHATHVLIAVITAAYRVPSRVVYQIFMSLIKAYQVETRVLVRQALDTVVPVLPQRIDGNDDWVRALKKALTEDVTIPHLAHLLQTMTSHVDIFYPDRDQFYQGVATALPKLSASAGASPETRHMALQVVRMIIQWEQRRLQPSILPRKRSADDMEVDSDVVPPPADPHGGLSQMAKDSVMTSLLRISFLPETAAQRGGASGASRAVELMREIMALIPDATIKLALLEKPITQYPIQDETIPIFMRATEILSLVIEFGRDPTLGAETYRLATRAFKSDAALVFLPTLKTYFSQLVKIDGLEPVILQDITAHLHDLLNSGERLPLAVAVLDILVGKDASVLPPFLPDLVRNLQKLVVGHLTAERKWSQRDNDTCLKTTIKLLNMRLPQLPSDQRRSCVSMLVQLVEKSADVDLCRFLLDLCREWVLTDSLYPSVKDKSTLLVKMMAFEHKGGPELMNDYLRLVAAVLVQKSEVSSRLEHAFLLGTRAPTAEVRNLFIDILNESLPADLMTRLDYIFSSQNWEPLTTTYYIHQALDVLLGAMDMPAPVHAALSALHHHRPDFAHTLWTKLFVAAWTALAPKERQEMSKSMLSLLTRDYHHRQSELNPNIISTVLDGIARCRPLPKLAPHVIKYLGKTFNAWHAATEILTVSQLNLGGTKEEDRLRDSTLDALAELLTELNETDLCTGLWRRRCQYPETNAALSFQQIGYWQRAQAMYEQAQAKGRTGTLAFTESEYCLWEEQWVRCCQKLQQWDVLEEVGKTENRHDLILEAVWRLGDWTSGGKDKVEVESLLQHLPEDPRSKVFRAFVALNKLADRKELEDKLRVQEFQNICDEGVQMALKKWFLLPHAIGDCHLPLLALFQQFVELVEALQIYTSLSNTTLQNHEQRSQELKAILQTWRERLPNVWDDIDVWSDLVAWRQHIFGAINKAYFPILTSMSNTTNNSSPYRGYHETAWIINRFAHVARLHDLTSVCIQYLPKIYALPNIEIQEAFLKLREQAKCYLSNPDDYKTGLDVITNTNLVYFNPQQKAEFFGLKAKFLALLGNEVEANKAFVTAVTTDHHLAKSWAMWGEYHEQLFRQSGEKDLEMSWHTLNCYLHTIGLFKSGKARRYIARVLWLLANQDKTNYPLTENLEGHKNDLAIWYWVTFIPQLLNMLVDPHQTRHAQFILMQIANFYPQALHFLLRTQLEEVGSHQAVEEVMAKLKTVHPLLALSMETMVDQMIARLKPLPQEEMYRYVVACLNEMVDHVCSTVGANGELAGDAASLPTKSLNKLSEHFAQSPALKQYHDQFKRDFIDGSPDLLTIIDRFRIWRDALQRELDEYRVPEHLTHYLIEFEHQRLDDIEIPGQYLALVDSPQNFVRIARFRPEIERIRLDGTSHRGIQIIGHDGSTHAFLVQQPAPSMYRREERVVQLFGYLNSILDRSKESRKRGIQFHFPTMVPLAPNVRMISYDPSYTSLEQVWASHCQRIGIPKDHAIMYYLTRLQDKQSSDLTTKMAVLDEIRRQFAPADLLERHLLDQVHNFTDLWMLRKQFTQQMATVCFMSYAMAIALRYPQSLHISTTTGHIWMSEALPSVNQHTFTHFERVPFRLTPVLQHFMTPHGMDGPFSASMLAIAKALCLDGHNLEIVQDFMRIIVRDELLYWANCTQQPFASDEALRSKVVENCAEITGRMRKLVEECAVGSSSSSSANASASTDRADPVNRQLLELVGRATNPQCLAEMSITWMPFL</sequence>
<dbReference type="PROSITE" id="PS50290">
    <property type="entry name" value="PI3_4_KINASE_3"/>
    <property type="match status" value="1"/>
</dbReference>
<dbReference type="GO" id="GO:0006355">
    <property type="term" value="P:regulation of DNA-templated transcription"/>
    <property type="evidence" value="ECO:0007669"/>
    <property type="project" value="TreeGrafter"/>
</dbReference>